<dbReference type="Gene3D" id="1.20.120.350">
    <property type="entry name" value="Voltage-gated potassium channels. Chain C"/>
    <property type="match status" value="1"/>
</dbReference>
<evidence type="ECO:0000256" key="5">
    <source>
        <dbReference type="ARBA" id="ARBA00022692"/>
    </source>
</evidence>
<dbReference type="PANTHER" id="PTHR10877:SF47">
    <property type="entry name" value="POLYCYSTIN-2-LIKE PROTEIN 2"/>
    <property type="match status" value="1"/>
</dbReference>
<dbReference type="PRINTS" id="PR01433">
    <property type="entry name" value="POLYCYSTIN2"/>
</dbReference>
<evidence type="ECO:0000313" key="20">
    <source>
        <dbReference type="Proteomes" id="UP000567826"/>
    </source>
</evidence>
<reference evidence="19 20" key="1">
    <citation type="submission" date="2019-09" db="EMBL/GenBank/DDBJ databases">
        <title>Bird 10,000 Genomes (B10K) Project - Family phase.</title>
        <authorList>
            <person name="Zhang G."/>
        </authorList>
    </citation>
    <scope>NUCLEOTIDE SEQUENCE [LARGE SCALE GENOMIC DNA]</scope>
    <source>
        <strain evidence="19">B10K-DU-001-56</strain>
        <tissue evidence="19">Muscle</tissue>
    </source>
</reference>
<dbReference type="InterPro" id="IPR027359">
    <property type="entry name" value="Volt_channel_dom_sf"/>
</dbReference>
<keyword evidence="9 16" id="KW-0472">Membrane</keyword>
<feature type="non-terminal residue" evidence="19">
    <location>
        <position position="1"/>
    </location>
</feature>
<evidence type="ECO:0000256" key="13">
    <source>
        <dbReference type="ARBA" id="ARBA00023303"/>
    </source>
</evidence>
<dbReference type="SUPFAM" id="SSF81324">
    <property type="entry name" value="Voltage-gated potassium channels"/>
    <property type="match status" value="1"/>
</dbReference>
<gene>
    <name evidence="19" type="primary">Pkd2l2</name>
    <name evidence="19" type="ORF">NYCGRA_R00105</name>
</gene>
<evidence type="ECO:0000256" key="9">
    <source>
        <dbReference type="ARBA" id="ARBA00023136"/>
    </source>
</evidence>
<keyword evidence="7" id="KW-0175">Coiled coil</keyword>
<feature type="transmembrane region" description="Helical" evidence="16">
    <location>
        <begin position="307"/>
        <end position="327"/>
    </location>
</feature>
<sequence>AETPRVSCSSEVELKSTFRELVIYIVFLTDLCIVAFGMVSTDMYYLNKLMSRLFLEPSSSKDNGSSFRSIGSRADFWRFAEGPLLDGLYWDKWFDNATLTLQNNNSHIYYENLLLGVAQIRQLKVRNNTCSIYPYFHTFFEDCYSEYRYRAEDRSGFGLRNKSEWKYTPAPSLSLWYWGSVGLYNGGGYMFTLPKSKQESVEKLVFLRQNSWLTRGTRVVFIDFSTYNANVNLFCIIKLVVEFPAAGGALTSSHIYSVKLLRYVTYYDYFLASCEVAFCLFIIIFLIQQVIKVVKLRKEYFRSAWNWLDLLLLVVSILSIAFNIYRTVEVSLLMKELLSDAHVYPDFYFLAFWQVFYNNMIAVNIFFAWIRVFKYVNFNRTMTQLSFTLSRCAKDLIGFSIMFFIIFFAYAQLGHVVFGSQVEEFSTFYYCIFTQFRIVLGDLDFETIEAANRILGPIYFITFVFFVFFILLNMFLAIINGTYSQVKADFEVISRQEQQIRDLFRRSGNKALAKLKLKKPEMDTNPADESSESEEFSATKRMNISKLSNGDGANEKSYLKLSKLQKGEETLHQKYPYTEDMDSATAQSYVTVAEFQQLLRRAAELETELSYTNAKLKRVMKSMEQLKDTSGKTVQ</sequence>
<name>A0A7L2FW29_NYCGR</name>
<keyword evidence="13" id="KW-0407">Ion channel</keyword>
<evidence type="ECO:0000256" key="15">
    <source>
        <dbReference type="SAM" id="MobiDB-lite"/>
    </source>
</evidence>
<feature type="transmembrane region" description="Helical" evidence="16">
    <location>
        <begin position="458"/>
        <end position="479"/>
    </location>
</feature>
<proteinExistence type="inferred from homology"/>
<keyword evidence="3" id="KW-0813">Transport</keyword>
<feature type="region of interest" description="Disordered" evidence="15">
    <location>
        <begin position="519"/>
        <end position="551"/>
    </location>
</feature>
<dbReference type="InterPro" id="IPR013122">
    <property type="entry name" value="PKD1_2_channel"/>
</dbReference>
<feature type="non-terminal residue" evidence="19">
    <location>
        <position position="635"/>
    </location>
</feature>
<dbReference type="Proteomes" id="UP000567826">
    <property type="component" value="Unassembled WGS sequence"/>
</dbReference>
<dbReference type="GO" id="GO:0005262">
    <property type="term" value="F:calcium channel activity"/>
    <property type="evidence" value="ECO:0007669"/>
    <property type="project" value="TreeGrafter"/>
</dbReference>
<evidence type="ECO:0000256" key="3">
    <source>
        <dbReference type="ARBA" id="ARBA00022448"/>
    </source>
</evidence>
<evidence type="ECO:0000256" key="2">
    <source>
        <dbReference type="ARBA" id="ARBA00007200"/>
    </source>
</evidence>
<evidence type="ECO:0000256" key="11">
    <source>
        <dbReference type="ARBA" id="ARBA00023180"/>
    </source>
</evidence>
<dbReference type="GO" id="GO:0060170">
    <property type="term" value="C:ciliary membrane"/>
    <property type="evidence" value="ECO:0007669"/>
    <property type="project" value="UniProtKB-SubCell"/>
</dbReference>
<accession>A0A7L2FW29</accession>
<keyword evidence="12" id="KW-0966">Cell projection</keyword>
<dbReference type="InterPro" id="IPR003915">
    <property type="entry name" value="PKD_2"/>
</dbReference>
<feature type="transmembrane region" description="Helical" evidence="16">
    <location>
        <begin position="396"/>
        <end position="418"/>
    </location>
</feature>
<feature type="domain" description="Polycystin cation channel PKD1/PKD2" evidence="17">
    <location>
        <begin position="262"/>
        <end position="486"/>
    </location>
</feature>
<dbReference type="AlphaFoldDB" id="A0A7L2FW29"/>
<dbReference type="Pfam" id="PF08016">
    <property type="entry name" value="PKD_channel"/>
    <property type="match status" value="1"/>
</dbReference>
<evidence type="ECO:0000256" key="14">
    <source>
        <dbReference type="PIRSR" id="PIRSR603915-2"/>
    </source>
</evidence>
<evidence type="ECO:0000256" key="7">
    <source>
        <dbReference type="ARBA" id="ARBA00023054"/>
    </source>
</evidence>
<dbReference type="GO" id="GO:0005509">
    <property type="term" value="F:calcium ion binding"/>
    <property type="evidence" value="ECO:0007669"/>
    <property type="project" value="InterPro"/>
</dbReference>
<evidence type="ECO:0000256" key="8">
    <source>
        <dbReference type="ARBA" id="ARBA00023065"/>
    </source>
</evidence>
<dbReference type="InterPro" id="IPR046791">
    <property type="entry name" value="Polycystin_dom"/>
</dbReference>
<dbReference type="PANTHER" id="PTHR10877">
    <property type="entry name" value="POLYCYSTIN FAMILY MEMBER"/>
    <property type="match status" value="1"/>
</dbReference>
<dbReference type="GO" id="GO:0050982">
    <property type="term" value="P:detection of mechanical stimulus"/>
    <property type="evidence" value="ECO:0007669"/>
    <property type="project" value="TreeGrafter"/>
</dbReference>
<feature type="transmembrane region" description="Helical" evidence="16">
    <location>
        <begin position="347"/>
        <end position="370"/>
    </location>
</feature>
<dbReference type="EMBL" id="VWYG01000040">
    <property type="protein sequence ID" value="NXQ78737.1"/>
    <property type="molecule type" value="Genomic_DNA"/>
</dbReference>
<keyword evidence="11" id="KW-0325">Glycoprotein</keyword>
<dbReference type="Gene3D" id="1.10.287.70">
    <property type="match status" value="1"/>
</dbReference>
<evidence type="ECO:0000256" key="12">
    <source>
        <dbReference type="ARBA" id="ARBA00023273"/>
    </source>
</evidence>
<comment type="similarity">
    <text evidence="2">Belongs to the polycystin family.</text>
</comment>
<feature type="transmembrane region" description="Helical" evidence="16">
    <location>
        <begin position="269"/>
        <end position="287"/>
    </location>
</feature>
<keyword evidence="4" id="KW-1003">Cell membrane</keyword>
<evidence type="ECO:0000256" key="1">
    <source>
        <dbReference type="ARBA" id="ARBA00004272"/>
    </source>
</evidence>
<organism evidence="19 20">
    <name type="scientific">Nyctibius grandis</name>
    <name type="common">Great potoo</name>
    <dbReference type="NCBI Taxonomy" id="48427"/>
    <lineage>
        <taxon>Eukaryota</taxon>
        <taxon>Metazoa</taxon>
        <taxon>Chordata</taxon>
        <taxon>Craniata</taxon>
        <taxon>Vertebrata</taxon>
        <taxon>Euteleostomi</taxon>
        <taxon>Archelosauria</taxon>
        <taxon>Archosauria</taxon>
        <taxon>Dinosauria</taxon>
        <taxon>Saurischia</taxon>
        <taxon>Theropoda</taxon>
        <taxon>Coelurosauria</taxon>
        <taxon>Aves</taxon>
        <taxon>Neognathae</taxon>
        <taxon>Neoaves</taxon>
        <taxon>Strisores</taxon>
        <taxon>Caprimulgiformes</taxon>
        <taxon>Nyctibiidae</taxon>
        <taxon>Nyctibius</taxon>
    </lineage>
</organism>
<evidence type="ECO:0000256" key="16">
    <source>
        <dbReference type="SAM" id="Phobius"/>
    </source>
</evidence>
<keyword evidence="20" id="KW-1185">Reference proteome</keyword>
<evidence type="ECO:0000259" key="17">
    <source>
        <dbReference type="Pfam" id="PF08016"/>
    </source>
</evidence>
<evidence type="ECO:0000256" key="10">
    <source>
        <dbReference type="ARBA" id="ARBA00023157"/>
    </source>
</evidence>
<keyword evidence="10" id="KW-1015">Disulfide bond</keyword>
<keyword evidence="5 16" id="KW-0812">Transmembrane</keyword>
<evidence type="ECO:0000256" key="4">
    <source>
        <dbReference type="ARBA" id="ARBA00022475"/>
    </source>
</evidence>
<comment type="subcellular location">
    <subcellularLocation>
        <location evidence="1">Cell projection</location>
        <location evidence="1">Cilium membrane</location>
        <topology evidence="1">Multi-pass membrane protein</topology>
    </subcellularLocation>
</comment>
<dbReference type="OrthoDB" id="444119at2759"/>
<feature type="disulfide bond" evidence="14">
    <location>
        <begin position="130"/>
        <end position="143"/>
    </location>
</feature>
<evidence type="ECO:0000313" key="19">
    <source>
        <dbReference type="EMBL" id="NXQ78737.1"/>
    </source>
</evidence>
<feature type="domain" description="Polycystin" evidence="18">
    <location>
        <begin position="67"/>
        <end position="261"/>
    </location>
</feature>
<keyword evidence="6 16" id="KW-1133">Transmembrane helix</keyword>
<dbReference type="Pfam" id="PF20519">
    <property type="entry name" value="Polycystin_dom"/>
    <property type="match status" value="1"/>
</dbReference>
<comment type="caution">
    <text evidence="19">The sequence shown here is derived from an EMBL/GenBank/DDBJ whole genome shotgun (WGS) entry which is preliminary data.</text>
</comment>
<dbReference type="FunFam" id="1.10.287.70:FF:000055">
    <property type="entry name" value="Polycystic kidney disease 2-like 1"/>
    <property type="match status" value="1"/>
</dbReference>
<keyword evidence="8" id="KW-0406">Ion transport</keyword>
<dbReference type="InterPro" id="IPR051223">
    <property type="entry name" value="Polycystin"/>
</dbReference>
<evidence type="ECO:0000256" key="6">
    <source>
        <dbReference type="ARBA" id="ARBA00022989"/>
    </source>
</evidence>
<evidence type="ECO:0000259" key="18">
    <source>
        <dbReference type="Pfam" id="PF20519"/>
    </source>
</evidence>
<feature type="transmembrane region" description="Helical" evidence="16">
    <location>
        <begin position="21"/>
        <end position="46"/>
    </location>
</feature>
<protein>
    <submittedName>
        <fullName evidence="19">PK2L2 protein</fullName>
    </submittedName>
</protein>